<dbReference type="OrthoDB" id="5860189at2759"/>
<organism evidence="2 3">
    <name type="scientific">Oesophagostomum dentatum</name>
    <name type="common">Nodular worm</name>
    <dbReference type="NCBI Taxonomy" id="61180"/>
    <lineage>
        <taxon>Eukaryota</taxon>
        <taxon>Metazoa</taxon>
        <taxon>Ecdysozoa</taxon>
        <taxon>Nematoda</taxon>
        <taxon>Chromadorea</taxon>
        <taxon>Rhabditida</taxon>
        <taxon>Rhabditina</taxon>
        <taxon>Rhabditomorpha</taxon>
        <taxon>Strongyloidea</taxon>
        <taxon>Strongylidae</taxon>
        <taxon>Oesophagostomum</taxon>
    </lineage>
</organism>
<dbReference type="AlphaFoldDB" id="A0A0B1SJU1"/>
<dbReference type="Proteomes" id="UP000053660">
    <property type="component" value="Unassembled WGS sequence"/>
</dbReference>
<evidence type="ECO:0000313" key="2">
    <source>
        <dbReference type="EMBL" id="KHJ83802.1"/>
    </source>
</evidence>
<evidence type="ECO:0000256" key="1">
    <source>
        <dbReference type="SAM" id="MobiDB-lite"/>
    </source>
</evidence>
<feature type="region of interest" description="Disordered" evidence="1">
    <location>
        <begin position="42"/>
        <end position="73"/>
    </location>
</feature>
<evidence type="ECO:0000313" key="3">
    <source>
        <dbReference type="Proteomes" id="UP000053660"/>
    </source>
</evidence>
<name>A0A0B1SJU1_OESDE</name>
<dbReference type="EMBL" id="KN571734">
    <property type="protein sequence ID" value="KHJ83802.1"/>
    <property type="molecule type" value="Genomic_DNA"/>
</dbReference>
<reference evidence="2 3" key="1">
    <citation type="submission" date="2014-03" db="EMBL/GenBank/DDBJ databases">
        <title>Draft genome of the hookworm Oesophagostomum dentatum.</title>
        <authorList>
            <person name="Mitreva M."/>
        </authorList>
    </citation>
    <scope>NUCLEOTIDE SEQUENCE [LARGE SCALE GENOMIC DNA]</scope>
    <source>
        <strain evidence="2 3">OD-Hann</strain>
    </source>
</reference>
<keyword evidence="3" id="KW-1185">Reference proteome</keyword>
<proteinExistence type="predicted"/>
<protein>
    <submittedName>
        <fullName evidence="2">Uncharacterized protein</fullName>
    </submittedName>
</protein>
<accession>A0A0B1SJU1</accession>
<gene>
    <name evidence="2" type="ORF">OESDEN_16494</name>
</gene>
<sequence>MAARVIQNGVNELVKVTILEVEKILKRLPQKGDPVEVITASGHNEYNQEDDSLRENKNASTLVIDKLPNSGHS</sequence>